<protein>
    <recommendedName>
        <fullName evidence="1">DUF547 domain-containing protein</fullName>
    </recommendedName>
</protein>
<feature type="domain" description="DUF547" evidence="1">
    <location>
        <begin position="149"/>
        <end position="279"/>
    </location>
</feature>
<dbReference type="PANTHER" id="PTHR46361">
    <property type="entry name" value="ELECTRON CARRIER/ PROTEIN DISULFIDE OXIDOREDUCTASE"/>
    <property type="match status" value="1"/>
</dbReference>
<dbReference type="VEuPathDB" id="AmoebaDB:EIN_373750"/>
<dbReference type="GeneID" id="14882380"/>
<evidence type="ECO:0000313" key="3">
    <source>
        <dbReference type="Proteomes" id="UP000014680"/>
    </source>
</evidence>
<gene>
    <name evidence="2" type="ORF">EIN_373750</name>
</gene>
<name>A0A0A1TU30_ENTIV</name>
<dbReference type="KEGG" id="eiv:EIN_373750"/>
<dbReference type="EMBL" id="KB207268">
    <property type="protein sequence ID" value="ELP83400.1"/>
    <property type="molecule type" value="Genomic_DNA"/>
</dbReference>
<sequence>MVTPEMKVVSDIPPRVASLPTDPNAKPGDVVFAESWGVVPHSVYAPEMYPNYHLAANFGLYERVLDHLMPSFPTTPLNQLSTKSIEKTSRSPMEVSRSVLYAIVMLYLRSGFYGRVNDMNIESIYLDNKAQFAVFEAQSSELAVISLIHLKEEEKTAFWLNVYHTMLLHALVYMKHRPYLEHKQLMDMYKKVSYKIDGLEYTIFEVLVGMLRGGFGKDDSLGGSVVFPQTNPKSKFVCKEKDEMIGFLISFGLTTSPPIWIYDASDFKAQEQKAINHFLGAQCVAIGANKNMFVPQTMKMYVKDFKNEKTMFKMLLKQFKIEESGWSLKWQNVERECGVWLDQLSSEGVTVTHREVPYLAQFNLFPLSTPEVKVKTN</sequence>
<evidence type="ECO:0000259" key="1">
    <source>
        <dbReference type="Pfam" id="PF04784"/>
    </source>
</evidence>
<dbReference type="OrthoDB" id="418495at2759"/>
<dbReference type="AlphaFoldDB" id="A0A0A1TU30"/>
<organism evidence="2 3">
    <name type="scientific">Entamoeba invadens IP1</name>
    <dbReference type="NCBI Taxonomy" id="370355"/>
    <lineage>
        <taxon>Eukaryota</taxon>
        <taxon>Amoebozoa</taxon>
        <taxon>Evosea</taxon>
        <taxon>Archamoebae</taxon>
        <taxon>Mastigamoebida</taxon>
        <taxon>Entamoebidae</taxon>
        <taxon>Entamoeba</taxon>
    </lineage>
</organism>
<proteinExistence type="predicted"/>
<dbReference type="InterPro" id="IPR006869">
    <property type="entry name" value="DUF547"/>
</dbReference>
<accession>A0A0A1TU30</accession>
<dbReference type="Proteomes" id="UP000014680">
    <property type="component" value="Unassembled WGS sequence"/>
</dbReference>
<dbReference type="RefSeq" id="XP_004182746.1">
    <property type="nucleotide sequence ID" value="XM_004182698.1"/>
</dbReference>
<dbReference type="Pfam" id="PF04784">
    <property type="entry name" value="DUF547"/>
    <property type="match status" value="1"/>
</dbReference>
<keyword evidence="3" id="KW-1185">Reference proteome</keyword>
<evidence type="ECO:0000313" key="2">
    <source>
        <dbReference type="EMBL" id="ELP83400.1"/>
    </source>
</evidence>
<dbReference type="PANTHER" id="PTHR46361:SF3">
    <property type="entry name" value="ELECTRON CARRIER_ PROTEIN DISULFIDE OXIDOREDUCTASE"/>
    <property type="match status" value="1"/>
</dbReference>
<reference evidence="2 3" key="1">
    <citation type="submission" date="2012-10" db="EMBL/GenBank/DDBJ databases">
        <authorList>
            <person name="Zafar N."/>
            <person name="Inman J."/>
            <person name="Hall N."/>
            <person name="Lorenzi H."/>
            <person name="Caler E."/>
        </authorList>
    </citation>
    <scope>NUCLEOTIDE SEQUENCE [LARGE SCALE GENOMIC DNA]</scope>
    <source>
        <strain evidence="2 3">IP1</strain>
    </source>
</reference>